<proteinExistence type="predicted"/>
<reference evidence="1" key="2">
    <citation type="journal article" date="2015" name="Fish Shellfish Immunol.">
        <title>Early steps in the European eel (Anguilla anguilla)-Vibrio vulnificus interaction in the gills: Role of the RtxA13 toxin.</title>
        <authorList>
            <person name="Callol A."/>
            <person name="Pajuelo D."/>
            <person name="Ebbesson L."/>
            <person name="Teles M."/>
            <person name="MacKenzie S."/>
            <person name="Amaro C."/>
        </authorList>
    </citation>
    <scope>NUCLEOTIDE SEQUENCE</scope>
</reference>
<sequence>MYRVVSGQSLF</sequence>
<organism evidence="1">
    <name type="scientific">Anguilla anguilla</name>
    <name type="common">European freshwater eel</name>
    <name type="synonym">Muraena anguilla</name>
    <dbReference type="NCBI Taxonomy" id="7936"/>
    <lineage>
        <taxon>Eukaryota</taxon>
        <taxon>Metazoa</taxon>
        <taxon>Chordata</taxon>
        <taxon>Craniata</taxon>
        <taxon>Vertebrata</taxon>
        <taxon>Euteleostomi</taxon>
        <taxon>Actinopterygii</taxon>
        <taxon>Neopterygii</taxon>
        <taxon>Teleostei</taxon>
        <taxon>Anguilliformes</taxon>
        <taxon>Anguillidae</taxon>
        <taxon>Anguilla</taxon>
    </lineage>
</organism>
<protein>
    <submittedName>
        <fullName evidence="1">Uncharacterized protein</fullName>
    </submittedName>
</protein>
<reference evidence="1" key="1">
    <citation type="submission" date="2014-11" db="EMBL/GenBank/DDBJ databases">
        <authorList>
            <person name="Amaro Gonzalez C."/>
        </authorList>
    </citation>
    <scope>NUCLEOTIDE SEQUENCE</scope>
</reference>
<evidence type="ECO:0000313" key="1">
    <source>
        <dbReference type="EMBL" id="JAI01483.1"/>
    </source>
</evidence>
<name>A0A0E9XFH6_ANGAN</name>
<accession>A0A0E9XFH6</accession>
<dbReference type="EMBL" id="GBXM01007095">
    <property type="protein sequence ID" value="JAI01483.1"/>
    <property type="molecule type" value="Transcribed_RNA"/>
</dbReference>